<protein>
    <recommendedName>
        <fullName evidence="1">Peptidase C39-like domain-containing protein</fullName>
    </recommendedName>
</protein>
<gene>
    <name evidence="2" type="ORF">C7B82_04550</name>
</gene>
<proteinExistence type="predicted"/>
<dbReference type="OrthoDB" id="5735764at2"/>
<dbReference type="Pfam" id="PF13529">
    <property type="entry name" value="Peptidase_C39_2"/>
    <property type="match status" value="1"/>
</dbReference>
<dbReference type="RefSeq" id="WP_106255131.1">
    <property type="nucleotide sequence ID" value="NZ_CAWNSW010000083.1"/>
</dbReference>
<comment type="caution">
    <text evidence="2">The sequence shown here is derived from an EMBL/GenBank/DDBJ whole genome shotgun (WGS) entry which is preliminary data.</text>
</comment>
<reference evidence="2 3" key="2">
    <citation type="submission" date="2018-03" db="EMBL/GenBank/DDBJ databases">
        <title>The ancient ancestry and fast evolution of plastids.</title>
        <authorList>
            <person name="Moore K.R."/>
            <person name="Magnabosco C."/>
            <person name="Momper L."/>
            <person name="Gold D.A."/>
            <person name="Bosak T."/>
            <person name="Fournier G.P."/>
        </authorList>
    </citation>
    <scope>NUCLEOTIDE SEQUENCE [LARGE SCALE GENOMIC DNA]</scope>
    <source>
        <strain evidence="2 3">ULC18</strain>
    </source>
</reference>
<dbReference type="EMBL" id="PVWK01000018">
    <property type="protein sequence ID" value="PSB33419.1"/>
    <property type="molecule type" value="Genomic_DNA"/>
</dbReference>
<dbReference type="Gene3D" id="3.90.70.10">
    <property type="entry name" value="Cysteine proteinases"/>
    <property type="match status" value="1"/>
</dbReference>
<keyword evidence="3" id="KW-1185">Reference proteome</keyword>
<name>A0A2T1EKZ4_9CYAN</name>
<dbReference type="AlphaFoldDB" id="A0A2T1EKZ4"/>
<evidence type="ECO:0000259" key="1">
    <source>
        <dbReference type="Pfam" id="PF13529"/>
    </source>
</evidence>
<sequence length="270" mass="29986">MKLKVVQSTTFKQSPGDSSKLAAKDKVTVAADKVFELSSWKFVENDHLKVAILGDFLGDPPRNTWFVYGYHVQLIDSQGKVVYSKPLPAPTPPPGALPASKLLSIPYKSQLDNAVNPTGACNVTSFSMVMAYFKIKQRTSAVQFEDELYRYMDASKLSRHEPDDLAKMAKAYGVQDNLTLRGSLADIRKAIAEGRPCIVHGYFTSFGHIVVIRGYNKSGFYVNDPYGEWAASGYLTDQSGQNLFYSNSLIQSKCSPEGSDYMWLHRLSKA</sequence>
<dbReference type="Proteomes" id="UP000239576">
    <property type="component" value="Unassembled WGS sequence"/>
</dbReference>
<evidence type="ECO:0000313" key="3">
    <source>
        <dbReference type="Proteomes" id="UP000239576"/>
    </source>
</evidence>
<reference evidence="3" key="1">
    <citation type="submission" date="2018-02" db="EMBL/GenBank/DDBJ databases">
        <authorList>
            <person name="Moore K."/>
            <person name="Momper L."/>
        </authorList>
    </citation>
    <scope>NUCLEOTIDE SEQUENCE [LARGE SCALE GENOMIC DNA]</scope>
    <source>
        <strain evidence="3">ULC18</strain>
    </source>
</reference>
<organism evidence="2 3">
    <name type="scientific">Stenomitos frigidus ULC18</name>
    <dbReference type="NCBI Taxonomy" id="2107698"/>
    <lineage>
        <taxon>Bacteria</taxon>
        <taxon>Bacillati</taxon>
        <taxon>Cyanobacteriota</taxon>
        <taxon>Cyanophyceae</taxon>
        <taxon>Leptolyngbyales</taxon>
        <taxon>Leptolyngbyaceae</taxon>
        <taxon>Stenomitos</taxon>
    </lineage>
</organism>
<dbReference type="InterPro" id="IPR038765">
    <property type="entry name" value="Papain-like_cys_pep_sf"/>
</dbReference>
<dbReference type="InterPro" id="IPR039564">
    <property type="entry name" value="Peptidase_C39-like"/>
</dbReference>
<evidence type="ECO:0000313" key="2">
    <source>
        <dbReference type="EMBL" id="PSB33419.1"/>
    </source>
</evidence>
<feature type="domain" description="Peptidase C39-like" evidence="1">
    <location>
        <begin position="103"/>
        <end position="226"/>
    </location>
</feature>
<accession>A0A2T1EKZ4</accession>
<dbReference type="SUPFAM" id="SSF54001">
    <property type="entry name" value="Cysteine proteinases"/>
    <property type="match status" value="1"/>
</dbReference>